<sequence>MKTKLLTTSVLTLALTLASFTISPAQQLPAKAGYWVIETNIIQRNNSIVRFYDAADALIYEENIPGIYLDATKRRTQKLLNKTLLQLTDKSLVAGQFQKGKPALAQALPVKK</sequence>
<dbReference type="AlphaFoldDB" id="A0A6J4HBS1"/>
<evidence type="ECO:0000313" key="2">
    <source>
        <dbReference type="EMBL" id="CAA9217957.1"/>
    </source>
</evidence>
<proteinExistence type="predicted"/>
<evidence type="ECO:0000256" key="1">
    <source>
        <dbReference type="SAM" id="SignalP"/>
    </source>
</evidence>
<accession>A0A6J4HBS1</accession>
<organism evidence="2">
    <name type="scientific">uncultured Adhaeribacter sp</name>
    <dbReference type="NCBI Taxonomy" id="448109"/>
    <lineage>
        <taxon>Bacteria</taxon>
        <taxon>Pseudomonadati</taxon>
        <taxon>Bacteroidota</taxon>
        <taxon>Cytophagia</taxon>
        <taxon>Cytophagales</taxon>
        <taxon>Hymenobacteraceae</taxon>
        <taxon>Adhaeribacter</taxon>
        <taxon>environmental samples</taxon>
    </lineage>
</organism>
<gene>
    <name evidence="2" type="ORF">AVDCRST_MAG95-401</name>
</gene>
<name>A0A6J4HBS1_9BACT</name>
<dbReference type="EMBL" id="CADCTJ010000125">
    <property type="protein sequence ID" value="CAA9217957.1"/>
    <property type="molecule type" value="Genomic_DNA"/>
</dbReference>
<protein>
    <submittedName>
        <fullName evidence="2">Uncharacterized protein</fullName>
    </submittedName>
</protein>
<feature type="chain" id="PRO_5026939582" evidence="1">
    <location>
        <begin position="26"/>
        <end position="112"/>
    </location>
</feature>
<feature type="signal peptide" evidence="1">
    <location>
        <begin position="1"/>
        <end position="25"/>
    </location>
</feature>
<keyword evidence="1" id="KW-0732">Signal</keyword>
<reference evidence="2" key="1">
    <citation type="submission" date="2020-02" db="EMBL/GenBank/DDBJ databases">
        <authorList>
            <person name="Meier V. D."/>
        </authorList>
    </citation>
    <scope>NUCLEOTIDE SEQUENCE</scope>
    <source>
        <strain evidence="2">AVDCRST_MAG95</strain>
    </source>
</reference>